<evidence type="ECO:0000313" key="3">
    <source>
        <dbReference type="Proteomes" id="UP000013232"/>
    </source>
</evidence>
<dbReference type="RefSeq" id="WP_004340590.1">
    <property type="nucleotide sequence ID" value="NZ_AMXE01000057.1"/>
</dbReference>
<gene>
    <name evidence="2" type="ORF">C666_13475</name>
</gene>
<proteinExistence type="predicted"/>
<dbReference type="PANTHER" id="PTHR35586">
    <property type="entry name" value="SLL1691 PROTEIN"/>
    <property type="match status" value="1"/>
</dbReference>
<dbReference type="AlphaFoldDB" id="N6Z2B2"/>
<name>N6Z2B2_THAL4</name>
<evidence type="ECO:0000259" key="1">
    <source>
        <dbReference type="Pfam" id="PF14261"/>
    </source>
</evidence>
<dbReference type="Pfam" id="PF14261">
    <property type="entry name" value="DUF4351"/>
    <property type="match status" value="1"/>
</dbReference>
<evidence type="ECO:0000313" key="2">
    <source>
        <dbReference type="EMBL" id="ENO86289.1"/>
    </source>
</evidence>
<dbReference type="Proteomes" id="UP000013232">
    <property type="component" value="Unassembled WGS sequence"/>
</dbReference>
<feature type="domain" description="DUF4351" evidence="1">
    <location>
        <begin position="16"/>
        <end position="67"/>
    </location>
</feature>
<dbReference type="PANTHER" id="PTHR35586:SF1">
    <property type="entry name" value="SLL1691 PROTEIN"/>
    <property type="match status" value="1"/>
</dbReference>
<protein>
    <recommendedName>
        <fullName evidence="1">DUF4351 domain-containing protein</fullName>
    </recommendedName>
</protein>
<dbReference type="STRING" id="1123367.GCA_000621305_03639"/>
<organism evidence="2 3">
    <name type="scientific">Thauera linaloolentis (strain DSM 12138 / JCM 21573 / CCUG 41526 / CIP 105981 / IAM 15112 / NBRC 102519 / 47Lol)</name>
    <dbReference type="NCBI Taxonomy" id="1123367"/>
    <lineage>
        <taxon>Bacteria</taxon>
        <taxon>Pseudomonadati</taxon>
        <taxon>Pseudomonadota</taxon>
        <taxon>Betaproteobacteria</taxon>
        <taxon>Rhodocyclales</taxon>
        <taxon>Zoogloeaceae</taxon>
        <taxon>Thauera</taxon>
    </lineage>
</organism>
<sequence>MIGGSHGAGIDRLPTGRSKGELIVLTRLLTRRFGPLDAAVSERLQKATSAELEQWADNILDARRLEEVFGVG</sequence>
<reference evidence="2 3" key="1">
    <citation type="submission" date="2012-09" db="EMBL/GenBank/DDBJ databases">
        <title>Draft Genome Sequences of 6 Strains from Genus Thauera.</title>
        <authorList>
            <person name="Liu B."/>
            <person name="Shapleigh J.P."/>
            <person name="Frostegard A.H."/>
        </authorList>
    </citation>
    <scope>NUCLEOTIDE SEQUENCE [LARGE SCALE GENOMIC DNA]</scope>
    <source>
        <strain evidence="3">47Lol / DSM 12138</strain>
    </source>
</reference>
<accession>N6Z2B2</accession>
<dbReference type="InterPro" id="IPR025587">
    <property type="entry name" value="DUF4351"/>
</dbReference>
<comment type="caution">
    <text evidence="2">The sequence shown here is derived from an EMBL/GenBank/DDBJ whole genome shotgun (WGS) entry which is preliminary data.</text>
</comment>
<keyword evidence="3" id="KW-1185">Reference proteome</keyword>
<dbReference type="EMBL" id="AMXE01000057">
    <property type="protein sequence ID" value="ENO86289.1"/>
    <property type="molecule type" value="Genomic_DNA"/>
</dbReference>